<proteinExistence type="predicted"/>
<evidence type="ECO:0000313" key="2">
    <source>
        <dbReference type="Proteomes" id="UP000661918"/>
    </source>
</evidence>
<reference evidence="2" key="1">
    <citation type="journal article" date="2019" name="Int. J. Syst. Evol. Microbiol.">
        <title>The Global Catalogue of Microorganisms (GCM) 10K type strain sequencing project: providing services to taxonomists for standard genome sequencing and annotation.</title>
        <authorList>
            <consortium name="The Broad Institute Genomics Platform"/>
            <consortium name="The Broad Institute Genome Sequencing Center for Infectious Disease"/>
            <person name="Wu L."/>
            <person name="Ma J."/>
        </authorList>
    </citation>
    <scope>NUCLEOTIDE SEQUENCE [LARGE SCALE GENOMIC DNA]</scope>
    <source>
        <strain evidence="2">JCM 15443</strain>
    </source>
</reference>
<protein>
    <recommendedName>
        <fullName evidence="3">Transposase</fullName>
    </recommendedName>
</protein>
<comment type="caution">
    <text evidence="1">The sequence shown here is derived from an EMBL/GenBank/DDBJ whole genome shotgun (WGS) entry which is preliminary data.</text>
</comment>
<dbReference type="EMBL" id="BMOM01000031">
    <property type="protein sequence ID" value="GGM18358.1"/>
    <property type="molecule type" value="Genomic_DNA"/>
</dbReference>
<keyword evidence="2" id="KW-1185">Reference proteome</keyword>
<dbReference type="Proteomes" id="UP000661918">
    <property type="component" value="Unassembled WGS sequence"/>
</dbReference>
<evidence type="ECO:0008006" key="3">
    <source>
        <dbReference type="Google" id="ProtNLM"/>
    </source>
</evidence>
<evidence type="ECO:0000313" key="1">
    <source>
        <dbReference type="EMBL" id="GGM18358.1"/>
    </source>
</evidence>
<gene>
    <name evidence="1" type="ORF">GCM10010841_28070</name>
</gene>
<accession>A0ABQ2GZ73</accession>
<name>A0ABQ2GZ73_9DEIO</name>
<sequence length="89" mass="9886">MTAPGRIARLFGLLCIALAWMTRIGAQQTEINAPRRDNRGRAVVSVTRIGWQILSQAARWGGDVFWDCLRLLGMPFPTASRSPSQSVRC</sequence>
<organism evidence="1 2">
    <name type="scientific">Deinococcus aerophilus</name>
    <dbReference type="NCBI Taxonomy" id="522488"/>
    <lineage>
        <taxon>Bacteria</taxon>
        <taxon>Thermotogati</taxon>
        <taxon>Deinococcota</taxon>
        <taxon>Deinococci</taxon>
        <taxon>Deinococcales</taxon>
        <taxon>Deinococcaceae</taxon>
        <taxon>Deinococcus</taxon>
    </lineage>
</organism>